<accession>A0A9W9JND0</accession>
<feature type="compositionally biased region" description="Polar residues" evidence="1">
    <location>
        <begin position="113"/>
        <end position="122"/>
    </location>
</feature>
<dbReference type="EMBL" id="JAPQKP010000003">
    <property type="protein sequence ID" value="KAJ5199504.1"/>
    <property type="molecule type" value="Genomic_DNA"/>
</dbReference>
<feature type="region of interest" description="Disordered" evidence="1">
    <location>
        <begin position="86"/>
        <end position="122"/>
    </location>
</feature>
<dbReference type="OrthoDB" id="10252009at2759"/>
<keyword evidence="2" id="KW-0812">Transmembrane</keyword>
<evidence type="ECO:0000313" key="4">
    <source>
        <dbReference type="Proteomes" id="UP001150879"/>
    </source>
</evidence>
<organism evidence="3 4">
    <name type="scientific">Penicillium cf. griseofulvum</name>
    <dbReference type="NCBI Taxonomy" id="2972120"/>
    <lineage>
        <taxon>Eukaryota</taxon>
        <taxon>Fungi</taxon>
        <taxon>Dikarya</taxon>
        <taxon>Ascomycota</taxon>
        <taxon>Pezizomycotina</taxon>
        <taxon>Eurotiomycetes</taxon>
        <taxon>Eurotiomycetidae</taxon>
        <taxon>Eurotiales</taxon>
        <taxon>Aspergillaceae</taxon>
        <taxon>Penicillium</taxon>
    </lineage>
</organism>
<keyword evidence="2" id="KW-1133">Transmembrane helix</keyword>
<keyword evidence="2" id="KW-0472">Membrane</keyword>
<dbReference type="AlphaFoldDB" id="A0A9W9JND0"/>
<sequence>MSFYSKIYETYIHNLELIYRGWSELGLVAYLISRIVILCGTRTDGKAMMLFLASASSVLTSATICCTTSCIKNFDRDFKVIDQSKNGHAQESYSRESYSLPAGNILAEPPRSFSRSSRLTLD</sequence>
<feature type="compositionally biased region" description="Polar residues" evidence="1">
    <location>
        <begin position="86"/>
        <end position="97"/>
    </location>
</feature>
<reference evidence="3" key="1">
    <citation type="submission" date="2022-11" db="EMBL/GenBank/DDBJ databases">
        <authorList>
            <person name="Petersen C."/>
        </authorList>
    </citation>
    <scope>NUCLEOTIDE SEQUENCE</scope>
    <source>
        <strain evidence="3">IBT 16849</strain>
    </source>
</reference>
<gene>
    <name evidence="3" type="ORF">N7472_004708</name>
</gene>
<dbReference type="Proteomes" id="UP001150879">
    <property type="component" value="Unassembled WGS sequence"/>
</dbReference>
<reference evidence="3" key="2">
    <citation type="journal article" date="2023" name="IMA Fungus">
        <title>Comparative genomic study of the Penicillium genus elucidates a diverse pangenome and 15 lateral gene transfer events.</title>
        <authorList>
            <person name="Petersen C."/>
            <person name="Sorensen T."/>
            <person name="Nielsen M.R."/>
            <person name="Sondergaard T.E."/>
            <person name="Sorensen J.L."/>
            <person name="Fitzpatrick D.A."/>
            <person name="Frisvad J.C."/>
            <person name="Nielsen K.L."/>
        </authorList>
    </citation>
    <scope>NUCLEOTIDE SEQUENCE</scope>
    <source>
        <strain evidence="3">IBT 16849</strain>
    </source>
</reference>
<evidence type="ECO:0000256" key="2">
    <source>
        <dbReference type="SAM" id="Phobius"/>
    </source>
</evidence>
<comment type="caution">
    <text evidence="3">The sequence shown here is derived from an EMBL/GenBank/DDBJ whole genome shotgun (WGS) entry which is preliminary data.</text>
</comment>
<evidence type="ECO:0000256" key="1">
    <source>
        <dbReference type="SAM" id="MobiDB-lite"/>
    </source>
</evidence>
<name>A0A9W9JND0_9EURO</name>
<keyword evidence="4" id="KW-1185">Reference proteome</keyword>
<feature type="transmembrane region" description="Helical" evidence="2">
    <location>
        <begin position="49"/>
        <end position="71"/>
    </location>
</feature>
<protein>
    <submittedName>
        <fullName evidence="3">Uncharacterized protein</fullName>
    </submittedName>
</protein>
<proteinExistence type="predicted"/>
<feature type="transmembrane region" description="Helical" evidence="2">
    <location>
        <begin position="21"/>
        <end position="43"/>
    </location>
</feature>
<evidence type="ECO:0000313" key="3">
    <source>
        <dbReference type="EMBL" id="KAJ5199504.1"/>
    </source>
</evidence>